<feature type="domain" description="Helix-turn-helix" evidence="2">
    <location>
        <begin position="86"/>
        <end position="134"/>
    </location>
</feature>
<dbReference type="Proteomes" id="UP000028547">
    <property type="component" value="Unassembled WGS sequence"/>
</dbReference>
<reference evidence="3 4" key="1">
    <citation type="submission" date="2014-07" db="EMBL/GenBank/DDBJ databases">
        <title>Draft Genome Sequence of Gephyronic Acid Producer, Cystobacter violaceus Strain Cb vi76.</title>
        <authorList>
            <person name="Stevens D.C."/>
            <person name="Young J."/>
            <person name="Carmichael R."/>
            <person name="Tan J."/>
            <person name="Taylor R.E."/>
        </authorList>
    </citation>
    <scope>NUCLEOTIDE SEQUENCE [LARGE SCALE GENOMIC DNA]</scope>
    <source>
        <strain evidence="3 4">Cb vi76</strain>
    </source>
</reference>
<dbReference type="GO" id="GO:0003677">
    <property type="term" value="F:DNA binding"/>
    <property type="evidence" value="ECO:0007669"/>
    <property type="project" value="InterPro"/>
</dbReference>
<comment type="caution">
    <text evidence="3">The sequence shown here is derived from an EMBL/GenBank/DDBJ whole genome shotgun (WGS) entry which is preliminary data.</text>
</comment>
<organism evidence="3 4">
    <name type="scientific">Archangium violaceum Cb vi76</name>
    <dbReference type="NCBI Taxonomy" id="1406225"/>
    <lineage>
        <taxon>Bacteria</taxon>
        <taxon>Pseudomonadati</taxon>
        <taxon>Myxococcota</taxon>
        <taxon>Myxococcia</taxon>
        <taxon>Myxococcales</taxon>
        <taxon>Cystobacterineae</taxon>
        <taxon>Archangiaceae</taxon>
        <taxon>Archangium</taxon>
    </lineage>
</organism>
<evidence type="ECO:0000313" key="3">
    <source>
        <dbReference type="EMBL" id="KFA91663.1"/>
    </source>
</evidence>
<dbReference type="InterPro" id="IPR010093">
    <property type="entry name" value="SinI_DNA-bd"/>
</dbReference>
<feature type="region of interest" description="Disordered" evidence="1">
    <location>
        <begin position="1"/>
        <end position="20"/>
    </location>
</feature>
<name>A0A084ST78_9BACT</name>
<evidence type="ECO:0000259" key="2">
    <source>
        <dbReference type="Pfam" id="PF12728"/>
    </source>
</evidence>
<dbReference type="Pfam" id="PF12728">
    <property type="entry name" value="HTH_17"/>
    <property type="match status" value="1"/>
</dbReference>
<dbReference type="InterPro" id="IPR041657">
    <property type="entry name" value="HTH_17"/>
</dbReference>
<protein>
    <recommendedName>
        <fullName evidence="2">Helix-turn-helix domain-containing protein</fullName>
    </recommendedName>
</protein>
<dbReference type="AlphaFoldDB" id="A0A084ST78"/>
<dbReference type="NCBIfam" id="TIGR01764">
    <property type="entry name" value="excise"/>
    <property type="match status" value="1"/>
</dbReference>
<dbReference type="EMBL" id="JPMI01000135">
    <property type="protein sequence ID" value="KFA91663.1"/>
    <property type="molecule type" value="Genomic_DNA"/>
</dbReference>
<accession>A0A084ST78</accession>
<dbReference type="SUPFAM" id="SSF46955">
    <property type="entry name" value="Putative DNA-binding domain"/>
    <property type="match status" value="1"/>
</dbReference>
<gene>
    <name evidence="3" type="ORF">Q664_20590</name>
</gene>
<sequence length="159" mass="18001">MPRSRKASTPTIPEREDPVSASEHALAEVVELARFMEGKRTQRPRLVGPKGETLELPEPVFHLLRQIVSVLARGDAVTVVPVHKQLTSQQAADLLNVSRQYLVRLLDEGAIPYTKTGKHRRIRINDLLEYKKKRDDQREQGLLALMQMSQDFGGYSECS</sequence>
<evidence type="ECO:0000313" key="4">
    <source>
        <dbReference type="Proteomes" id="UP000028547"/>
    </source>
</evidence>
<dbReference type="InterPro" id="IPR009061">
    <property type="entry name" value="DNA-bd_dom_put_sf"/>
</dbReference>
<evidence type="ECO:0000256" key="1">
    <source>
        <dbReference type="SAM" id="MobiDB-lite"/>
    </source>
</evidence>
<proteinExistence type="predicted"/>